<dbReference type="Proteomes" id="UP001199206">
    <property type="component" value="Unassembled WGS sequence"/>
</dbReference>
<keyword evidence="2" id="KW-1185">Reference proteome</keyword>
<comment type="caution">
    <text evidence="1">The sequence shown here is derived from an EMBL/GenBank/DDBJ whole genome shotgun (WGS) entry which is preliminary data.</text>
</comment>
<gene>
    <name evidence="1" type="ORF">LL965_19330</name>
</gene>
<evidence type="ECO:0000313" key="1">
    <source>
        <dbReference type="EMBL" id="MCC4622097.1"/>
    </source>
</evidence>
<name>A0ABS8HIY1_9XANT</name>
<accession>A0ABS8HIY1</accession>
<protein>
    <submittedName>
        <fullName evidence="1">Uncharacterized protein</fullName>
    </submittedName>
</protein>
<evidence type="ECO:0000313" key="2">
    <source>
        <dbReference type="Proteomes" id="UP001199206"/>
    </source>
</evidence>
<organism evidence="1 2">
    <name type="scientific">Xanthomonas cassavae CFBP 4642</name>
    <dbReference type="NCBI Taxonomy" id="1219375"/>
    <lineage>
        <taxon>Bacteria</taxon>
        <taxon>Pseudomonadati</taxon>
        <taxon>Pseudomonadota</taxon>
        <taxon>Gammaproteobacteria</taxon>
        <taxon>Lysobacterales</taxon>
        <taxon>Lysobacteraceae</taxon>
        <taxon>Xanthomonas</taxon>
    </lineage>
</organism>
<dbReference type="EMBL" id="JAJGQJ010000068">
    <property type="protein sequence ID" value="MCC4622097.1"/>
    <property type="molecule type" value="Genomic_DNA"/>
</dbReference>
<dbReference type="RefSeq" id="WP_228325798.1">
    <property type="nucleotide sequence ID" value="NZ_CAWQPJ010000153.1"/>
</dbReference>
<reference evidence="1 2" key="1">
    <citation type="submission" date="2021-10" db="EMBL/GenBank/DDBJ databases">
        <title>Genome sequencing of Xanthomonas strains from NCPPB.</title>
        <authorList>
            <person name="Hussein R."/>
            <person name="Harrison J."/>
            <person name="Studholme D.J."/>
            <person name="Vicente J."/>
            <person name="Grant M."/>
        </authorList>
    </citation>
    <scope>NUCLEOTIDE SEQUENCE [LARGE SCALE GENOMIC DNA]</scope>
    <source>
        <strain evidence="1 2">NCPPB 101</strain>
    </source>
</reference>
<sequence length="102" mass="11048">MGALKKGQPQAKKGSAAMRVDKHHPIIKVNLMKSSKGIRRHFKRTMALSLLVVNPLFVATVCAQVHVDNPFVGATGYVNPDYAKKVDASIAKVNLISPDSQP</sequence>
<proteinExistence type="predicted"/>